<dbReference type="Proteomes" id="UP000247555">
    <property type="component" value="Unassembled WGS sequence"/>
</dbReference>
<dbReference type="RefSeq" id="WP_110389955.1">
    <property type="nucleotide sequence ID" value="NZ_QJKI01000004.1"/>
</dbReference>
<dbReference type="EMBL" id="QJKI01000004">
    <property type="protein sequence ID" value="PXX80255.1"/>
    <property type="molecule type" value="Genomic_DNA"/>
</dbReference>
<evidence type="ECO:0000313" key="1">
    <source>
        <dbReference type="EMBL" id="PXX80255.1"/>
    </source>
</evidence>
<comment type="caution">
    <text evidence="1">The sequence shown here is derived from an EMBL/GenBank/DDBJ whole genome shotgun (WGS) entry which is preliminary data.</text>
</comment>
<sequence>MSMLLPDPRLYPRVDPDNLLIRLAMALLTEREAGRALTRAEALKDAIAAQLAAADDSVLNAALRHAPSQEVYKAVWQAALDVVGQVGNERHAVIFALPVVLVAGCKGRAELPERLSDVDALSQLLRQHGVIDAQAECFISGKLVHPDTLEGLSFSQLYRYSRNLADAGRGLPVELPGDPAPVKDDCVLVRYLVGVAMREANGEMPVKLGGSMGAWGMPLMQLLGEQLKTANVTLFPIPRVPNWLREAHRQGQAARQEVNLQVFASNIIRKLREYSLPITAIAAAHDNGELRFTISTPGDDKNWAAHAWPLAPLDSVERIAEEFIGLMRECQVEDVRLVKEVQTDREHGIPFFVTVNDPAAQSHGLH</sequence>
<evidence type="ECO:0000313" key="2">
    <source>
        <dbReference type="Proteomes" id="UP000247555"/>
    </source>
</evidence>
<organism evidence="1 2">
    <name type="scientific">Rivihabitans pingtungensis</name>
    <dbReference type="NCBI Taxonomy" id="1054498"/>
    <lineage>
        <taxon>Bacteria</taxon>
        <taxon>Pseudomonadati</taxon>
        <taxon>Pseudomonadota</taxon>
        <taxon>Betaproteobacteria</taxon>
        <taxon>Neisseriales</taxon>
        <taxon>Aquaspirillaceae</taxon>
        <taxon>Rivihabitans</taxon>
    </lineage>
</organism>
<proteinExistence type="predicted"/>
<keyword evidence="2" id="KW-1185">Reference proteome</keyword>
<accession>A0A318KX05</accession>
<dbReference type="AlphaFoldDB" id="A0A318KX05"/>
<dbReference type="OrthoDB" id="9127182at2"/>
<protein>
    <submittedName>
        <fullName evidence="1">Uncharacterized protein</fullName>
    </submittedName>
</protein>
<reference evidence="1 2" key="1">
    <citation type="submission" date="2018-05" db="EMBL/GenBank/DDBJ databases">
        <title>Genomic Encyclopedia of Type Strains, Phase IV (KMG-IV): sequencing the most valuable type-strain genomes for metagenomic binning, comparative biology and taxonomic classification.</title>
        <authorList>
            <person name="Goeker M."/>
        </authorList>
    </citation>
    <scope>NUCLEOTIDE SEQUENCE [LARGE SCALE GENOMIC DNA]</scope>
    <source>
        <strain evidence="1 2">DSM 29661</strain>
    </source>
</reference>
<gene>
    <name evidence="1" type="ORF">DFR34_10426</name>
</gene>
<name>A0A318KX05_9NEIS</name>